<feature type="compositionally biased region" description="Basic and acidic residues" evidence="1">
    <location>
        <begin position="28"/>
        <end position="38"/>
    </location>
</feature>
<dbReference type="AlphaFoldDB" id="A0AA46SU21"/>
<evidence type="ECO:0000313" key="3">
    <source>
        <dbReference type="Proteomes" id="UP001164392"/>
    </source>
</evidence>
<dbReference type="RefSeq" id="WP_267092991.1">
    <property type="nucleotide sequence ID" value="NZ_CP099534.1"/>
</dbReference>
<dbReference type="Proteomes" id="UP001164392">
    <property type="component" value="Chromosome"/>
</dbReference>
<reference evidence="2" key="1">
    <citation type="submission" date="2022-06" db="EMBL/GenBank/DDBJ databases">
        <title>Dynamics of rice microbiomes reveals core vertical transmitted seed endophytes.</title>
        <authorList>
            <person name="Liao K."/>
            <person name="Zhang X."/>
        </authorList>
    </citation>
    <scope>NUCLEOTIDE SEQUENCE</scope>
    <source>
        <strain evidence="2">JR3-14</strain>
    </source>
</reference>
<protein>
    <submittedName>
        <fullName evidence="2">Uncharacterized protein</fullName>
    </submittedName>
</protein>
<gene>
    <name evidence="2" type="ORF">NG824_18935</name>
</gene>
<organism evidence="2 3">
    <name type="scientific">Xanthomonas sacchari</name>
    <dbReference type="NCBI Taxonomy" id="56458"/>
    <lineage>
        <taxon>Bacteria</taxon>
        <taxon>Pseudomonadati</taxon>
        <taxon>Pseudomonadota</taxon>
        <taxon>Gammaproteobacteria</taxon>
        <taxon>Lysobacterales</taxon>
        <taxon>Lysobacteraceae</taxon>
        <taxon>Xanthomonas</taxon>
    </lineage>
</organism>
<dbReference type="EMBL" id="CP099534">
    <property type="protein sequence ID" value="UYK88521.1"/>
    <property type="molecule type" value="Genomic_DNA"/>
</dbReference>
<sequence length="67" mass="7435">MSSSKTPPWKKPNPRGQRSQPLSPAQKEAAKQRAEENGRPYPNLVDNMWAARLSHATSSSSSDIDEE</sequence>
<evidence type="ECO:0000256" key="1">
    <source>
        <dbReference type="SAM" id="MobiDB-lite"/>
    </source>
</evidence>
<name>A0AA46SU21_9XANT</name>
<proteinExistence type="predicted"/>
<evidence type="ECO:0000313" key="2">
    <source>
        <dbReference type="EMBL" id="UYK88521.1"/>
    </source>
</evidence>
<accession>A0AA46SU21</accession>
<feature type="region of interest" description="Disordered" evidence="1">
    <location>
        <begin position="1"/>
        <end position="46"/>
    </location>
</feature>